<evidence type="ECO:0000313" key="2">
    <source>
        <dbReference type="Proteomes" id="UP001610657"/>
    </source>
</evidence>
<dbReference type="Proteomes" id="UP001610657">
    <property type="component" value="Unassembled WGS sequence"/>
</dbReference>
<name>A0ABW7NW15_9PSED</name>
<evidence type="ECO:0000313" key="1">
    <source>
        <dbReference type="EMBL" id="MFH7519055.1"/>
    </source>
</evidence>
<comment type="caution">
    <text evidence="1">The sequence shown here is derived from an EMBL/GenBank/DDBJ whole genome shotgun (WGS) entry which is preliminary data.</text>
</comment>
<protein>
    <submittedName>
        <fullName evidence="1">Cyclase family protein</fullName>
    </submittedName>
</protein>
<keyword evidence="2" id="KW-1185">Reference proteome</keyword>
<dbReference type="EMBL" id="JAVCQK010000299">
    <property type="protein sequence ID" value="MFH7519055.1"/>
    <property type="molecule type" value="Genomic_DNA"/>
</dbReference>
<sequence length="88" mass="9487">DEIGAANLLTADVVKHAVSLVRTGKTYPLAVPVDKNLPAFRHRSFRLYNVQVGQQAGKSLGPSKFTFNDELVNAWTGVGTQLNGIGHI</sequence>
<dbReference type="PANTHER" id="PTHR34861">
    <property type="match status" value="1"/>
</dbReference>
<gene>
    <name evidence="1" type="ORF">RA271_28435</name>
</gene>
<organism evidence="1 2">
    <name type="scientific">Pseudomonas syringae pv. tagetis</name>
    <dbReference type="NCBI Taxonomy" id="129140"/>
    <lineage>
        <taxon>Bacteria</taxon>
        <taxon>Pseudomonadati</taxon>
        <taxon>Pseudomonadota</taxon>
        <taxon>Gammaproteobacteria</taxon>
        <taxon>Pseudomonadales</taxon>
        <taxon>Pseudomonadaceae</taxon>
        <taxon>Pseudomonas</taxon>
    </lineage>
</organism>
<accession>A0ABW7NW15</accession>
<proteinExistence type="predicted"/>
<feature type="non-terminal residue" evidence="1">
    <location>
        <position position="1"/>
    </location>
</feature>
<dbReference type="PANTHER" id="PTHR34861:SF10">
    <property type="entry name" value="CYCLASE"/>
    <property type="match status" value="1"/>
</dbReference>
<feature type="non-terminal residue" evidence="1">
    <location>
        <position position="88"/>
    </location>
</feature>
<reference evidence="1 2" key="1">
    <citation type="submission" date="2023-08" db="EMBL/GenBank/DDBJ databases">
        <title>Genomic and mutational analysis of Pseudomonas syringae pv. tagetis EB037 pathogenicity on sunflower.</title>
        <authorList>
            <person name="Maul J.E."/>
        </authorList>
    </citation>
    <scope>NUCLEOTIDE SEQUENCE [LARGE SCALE GENOMIC DNA]</scope>
    <source>
        <strain evidence="1 2">EB037_T1</strain>
    </source>
</reference>